<reference evidence="1 2" key="1">
    <citation type="submission" date="2016-10" db="EMBL/GenBank/DDBJ databases">
        <authorList>
            <person name="de Groot N.N."/>
        </authorList>
    </citation>
    <scope>NUCLEOTIDE SEQUENCE [LARGE SCALE GENOMIC DNA]</scope>
    <source>
        <strain evidence="1 2">DSM 29439</strain>
    </source>
</reference>
<dbReference type="EMBL" id="FOJB01000001">
    <property type="protein sequence ID" value="SEW07994.1"/>
    <property type="molecule type" value="Genomic_DNA"/>
</dbReference>
<evidence type="ECO:0000313" key="2">
    <source>
        <dbReference type="Proteomes" id="UP000199650"/>
    </source>
</evidence>
<gene>
    <name evidence="1" type="ORF">SAMN05444851_1275</name>
</gene>
<organism evidence="1 2">
    <name type="scientific">Aliiroseovarius sediminilitoris</name>
    <dbReference type="NCBI Taxonomy" id="1173584"/>
    <lineage>
        <taxon>Bacteria</taxon>
        <taxon>Pseudomonadati</taxon>
        <taxon>Pseudomonadota</taxon>
        <taxon>Alphaproteobacteria</taxon>
        <taxon>Rhodobacterales</taxon>
        <taxon>Paracoccaceae</taxon>
        <taxon>Aliiroseovarius</taxon>
    </lineage>
</organism>
<name>A0A1I0P1E9_9RHOB</name>
<proteinExistence type="predicted"/>
<keyword evidence="2" id="KW-1185">Reference proteome</keyword>
<dbReference type="RefSeq" id="WP_091429217.1">
    <property type="nucleotide sequence ID" value="NZ_FOJB01000001.1"/>
</dbReference>
<accession>A0A1I0P1E9</accession>
<dbReference type="AlphaFoldDB" id="A0A1I0P1E9"/>
<protein>
    <submittedName>
        <fullName evidence="1">Uncharacterized protein</fullName>
    </submittedName>
</protein>
<dbReference type="Proteomes" id="UP000199650">
    <property type="component" value="Unassembled WGS sequence"/>
</dbReference>
<dbReference type="STRING" id="1173584.SAMN05444851_1275"/>
<evidence type="ECO:0000313" key="1">
    <source>
        <dbReference type="EMBL" id="SEW07994.1"/>
    </source>
</evidence>
<sequence length="47" mass="5272">MTNQIALTLGILIVGLIAADLLFAEGGSLLFLSKKFLEFTEWIAFWR</sequence>